<sequence>MKNKIPFSWPTYSFKEVAEVITGTTPSTNHPEYYGDFIPFIGPAELGGVEPITKSSKNLSDEGAKQARLLPKEAVLICCIGATIGKVGFSGKKLATNQQINALVCNNNIVFPRYVFYYCRTLESLFRHQGSSTTLPLLPKGRFQEIKIPVPPLEEQKRIAEILDQAEELRRKRKEAIAQLDTLNQSIFIEMFGDPVKNFKGWNITKVGEVADVQGGLQVSSAARKKYPREIPYLRVANVYRGYLDLSEIKMMRATDTEIHRTLLKKNDLLIVEGHGNPNEIGRVALWNGSINDCIHQNHIIRARFEIHKIIPLYACHYLNSPGGRQHLLKSGKTTSGLNTISVSEVRATPVLLPPLSLQKEFAQRVEAVEELKKSHRASLLELDALFASLQHRAFKGEL</sequence>
<dbReference type="CDD" id="cd17293">
    <property type="entry name" value="RMtype1_S_Ppo21ORF8840P_TRD1-CR1_like"/>
    <property type="match status" value="1"/>
</dbReference>
<protein>
    <submittedName>
        <fullName evidence="6">Type I restriction-modification enzyme S subunit</fullName>
    </submittedName>
</protein>
<dbReference type="Pfam" id="PF01420">
    <property type="entry name" value="Methylase_S"/>
    <property type="match status" value="2"/>
</dbReference>
<dbReference type="CDD" id="cd17253">
    <property type="entry name" value="RMtype1_S_Eco933I-TRD2-CR2_like"/>
    <property type="match status" value="1"/>
</dbReference>
<reference evidence="7" key="1">
    <citation type="submission" date="2019-02" db="EMBL/GenBank/DDBJ databases">
        <title>Draft genome sequence of Sphaerospermopsis reniformis NIES-1949.</title>
        <authorList>
            <person name="Yamaguchi H."/>
            <person name="Suzuki S."/>
            <person name="Kawachi M."/>
        </authorList>
    </citation>
    <scope>NUCLEOTIDE SEQUENCE [LARGE SCALE GENOMIC DNA]</scope>
    <source>
        <strain evidence="7">NIES-1949</strain>
    </source>
</reference>
<evidence type="ECO:0000313" key="7">
    <source>
        <dbReference type="Proteomes" id="UP000300142"/>
    </source>
</evidence>
<keyword evidence="7" id="KW-1185">Reference proteome</keyword>
<dbReference type="InterPro" id="IPR000055">
    <property type="entry name" value="Restrct_endonuc_typeI_TRD"/>
</dbReference>
<gene>
    <name evidence="6" type="ORF">SR1949_24640</name>
</gene>
<proteinExistence type="inferred from homology"/>
<dbReference type="AlphaFoldDB" id="A0A480A0J4"/>
<dbReference type="GO" id="GO:0003677">
    <property type="term" value="F:DNA binding"/>
    <property type="evidence" value="ECO:0007669"/>
    <property type="project" value="UniProtKB-KW"/>
</dbReference>
<evidence type="ECO:0000256" key="2">
    <source>
        <dbReference type="ARBA" id="ARBA00022747"/>
    </source>
</evidence>
<evidence type="ECO:0000313" key="6">
    <source>
        <dbReference type="EMBL" id="GCL37356.1"/>
    </source>
</evidence>
<accession>A0A480A0J4</accession>
<dbReference type="InterPro" id="IPR044946">
    <property type="entry name" value="Restrct_endonuc_typeI_TRD_sf"/>
</dbReference>
<dbReference type="RefSeq" id="WP_137667573.1">
    <property type="nucleotide sequence ID" value="NZ_BJCE01000074.1"/>
</dbReference>
<dbReference type="SUPFAM" id="SSF116734">
    <property type="entry name" value="DNA methylase specificity domain"/>
    <property type="match status" value="2"/>
</dbReference>
<feature type="coiled-coil region" evidence="4">
    <location>
        <begin position="159"/>
        <end position="186"/>
    </location>
</feature>
<evidence type="ECO:0000256" key="1">
    <source>
        <dbReference type="ARBA" id="ARBA00010923"/>
    </source>
</evidence>
<dbReference type="Proteomes" id="UP000300142">
    <property type="component" value="Unassembled WGS sequence"/>
</dbReference>
<evidence type="ECO:0000256" key="3">
    <source>
        <dbReference type="ARBA" id="ARBA00023125"/>
    </source>
</evidence>
<comment type="similarity">
    <text evidence="1">Belongs to the type-I restriction system S methylase family.</text>
</comment>
<dbReference type="Gene3D" id="3.90.220.20">
    <property type="entry name" value="DNA methylase specificity domains"/>
    <property type="match status" value="2"/>
</dbReference>
<keyword evidence="2" id="KW-0680">Restriction system</keyword>
<dbReference type="EMBL" id="BJCE01000074">
    <property type="protein sequence ID" value="GCL37356.1"/>
    <property type="molecule type" value="Genomic_DNA"/>
</dbReference>
<dbReference type="GO" id="GO:0009307">
    <property type="term" value="P:DNA restriction-modification system"/>
    <property type="evidence" value="ECO:0007669"/>
    <property type="project" value="UniProtKB-KW"/>
</dbReference>
<keyword evidence="4" id="KW-0175">Coiled coil</keyword>
<name>A0A480A0J4_9CYAN</name>
<dbReference type="PANTHER" id="PTHR30408:SF12">
    <property type="entry name" value="TYPE I RESTRICTION ENZYME MJAVIII SPECIFICITY SUBUNIT"/>
    <property type="match status" value="1"/>
</dbReference>
<evidence type="ECO:0000259" key="5">
    <source>
        <dbReference type="Pfam" id="PF01420"/>
    </source>
</evidence>
<organism evidence="6 7">
    <name type="scientific">Sphaerospermopsis reniformis</name>
    <dbReference type="NCBI Taxonomy" id="531300"/>
    <lineage>
        <taxon>Bacteria</taxon>
        <taxon>Bacillati</taxon>
        <taxon>Cyanobacteriota</taxon>
        <taxon>Cyanophyceae</taxon>
        <taxon>Nostocales</taxon>
        <taxon>Aphanizomenonaceae</taxon>
        <taxon>Sphaerospermopsis</taxon>
    </lineage>
</organism>
<feature type="domain" description="Type I restriction modification DNA specificity" evidence="5">
    <location>
        <begin position="200"/>
        <end position="374"/>
    </location>
</feature>
<dbReference type="PANTHER" id="PTHR30408">
    <property type="entry name" value="TYPE-1 RESTRICTION ENZYME ECOKI SPECIFICITY PROTEIN"/>
    <property type="match status" value="1"/>
</dbReference>
<comment type="caution">
    <text evidence="6">The sequence shown here is derived from an EMBL/GenBank/DDBJ whole genome shotgun (WGS) entry which is preliminary data.</text>
</comment>
<feature type="domain" description="Type I restriction modification DNA specificity" evidence="5">
    <location>
        <begin position="9"/>
        <end position="177"/>
    </location>
</feature>
<keyword evidence="3" id="KW-0238">DNA-binding</keyword>
<dbReference type="InterPro" id="IPR052021">
    <property type="entry name" value="Type-I_RS_S_subunit"/>
</dbReference>
<evidence type="ECO:0000256" key="4">
    <source>
        <dbReference type="SAM" id="Coils"/>
    </source>
</evidence>